<keyword evidence="2" id="KW-1185">Reference proteome</keyword>
<proteinExistence type="predicted"/>
<sequence length="164" mass="19368">MEFVKVGYITNTHGIKGDLKVYPLTDDPKRFEDDIDFFLDDNKIKVRIIKSRIYRGLVYIKLEGFNNINEVLKFKDKYIYIKEEDRMELPKGTYYISDLIGMEVINDSKVVGYIKDVLINSKNDIYLCETKNKKEFMIPAVKEFVKEIDIKNKKVYVELIEGML</sequence>
<protein>
    <submittedName>
        <fullName evidence="1">16S rRNA processing protein RimM</fullName>
    </submittedName>
</protein>
<organism evidence="1 2">
    <name type="scientific">Miniphocaeibacter halophilus</name>
    <dbReference type="NCBI Taxonomy" id="2931922"/>
    <lineage>
        <taxon>Bacteria</taxon>
        <taxon>Bacillati</taxon>
        <taxon>Bacillota</taxon>
        <taxon>Tissierellia</taxon>
        <taxon>Tissierellales</taxon>
        <taxon>Peptoniphilaceae</taxon>
        <taxon>Miniphocaeibacter</taxon>
    </lineage>
</organism>
<gene>
    <name evidence="1" type="primary">rimM</name>
    <name evidence="1" type="ORF">JFY71_08280</name>
</gene>
<dbReference type="Proteomes" id="UP000595814">
    <property type="component" value="Chromosome"/>
</dbReference>
<evidence type="ECO:0000313" key="1">
    <source>
        <dbReference type="EMBL" id="QQK07310.1"/>
    </source>
</evidence>
<dbReference type="EMBL" id="CP066744">
    <property type="protein sequence ID" value="QQK07310.1"/>
    <property type="molecule type" value="Genomic_DNA"/>
</dbReference>
<accession>A0AC61MP49</accession>
<reference evidence="1 2" key="1">
    <citation type="journal article" date="2022" name="Int. J. Syst. Evol. Microbiol.">
        <title>Miniphocaeibacter halophilus sp. nov., an ammonium-tolerant acetate-producing bacterium isolated from a biogas system.</title>
        <authorList>
            <person name="Schnurer A."/>
            <person name="Singh A."/>
            <person name="Bi S."/>
            <person name="Qiao W."/>
            <person name="Westerholm M."/>
        </authorList>
    </citation>
    <scope>NUCLEOTIDE SEQUENCE [LARGE SCALE GENOMIC DNA]</scope>
    <source>
        <strain evidence="1 2">AMB_01</strain>
    </source>
</reference>
<evidence type="ECO:0000313" key="2">
    <source>
        <dbReference type="Proteomes" id="UP000595814"/>
    </source>
</evidence>
<name>A0AC61MP49_9FIRM</name>